<keyword evidence="1" id="KW-1133">Transmembrane helix</keyword>
<protein>
    <recommendedName>
        <fullName evidence="2">LiaF transmembrane domain-containing protein</fullName>
    </recommendedName>
</protein>
<evidence type="ECO:0000259" key="2">
    <source>
        <dbReference type="Pfam" id="PF22570"/>
    </source>
</evidence>
<evidence type="ECO:0000256" key="1">
    <source>
        <dbReference type="SAM" id="Phobius"/>
    </source>
</evidence>
<sequence>MWLGIAIIIIGVILLLQNLGYVSGTVWGVILPVFIVAVGLSMIFSGQKKQKSEDTSDKDK</sequence>
<dbReference type="Pfam" id="PF22570">
    <property type="entry name" value="LiaF-TM"/>
    <property type="match status" value="1"/>
</dbReference>
<gene>
    <name evidence="3" type="ORF">A2215_02020</name>
</gene>
<organism evidence="3 4">
    <name type="scientific">Candidatus Berkelbacteria bacterium RIFOXYA2_FULL_43_10</name>
    <dbReference type="NCBI Taxonomy" id="1797472"/>
    <lineage>
        <taxon>Bacteria</taxon>
        <taxon>Candidatus Berkelbacteria</taxon>
    </lineage>
</organism>
<evidence type="ECO:0000313" key="3">
    <source>
        <dbReference type="EMBL" id="OGD63665.1"/>
    </source>
</evidence>
<reference evidence="3 4" key="1">
    <citation type="journal article" date="2016" name="Nat. Commun.">
        <title>Thousands of microbial genomes shed light on interconnected biogeochemical processes in an aquifer system.</title>
        <authorList>
            <person name="Anantharaman K."/>
            <person name="Brown C.T."/>
            <person name="Hug L.A."/>
            <person name="Sharon I."/>
            <person name="Castelle C.J."/>
            <person name="Probst A.J."/>
            <person name="Thomas B.C."/>
            <person name="Singh A."/>
            <person name="Wilkins M.J."/>
            <person name="Karaoz U."/>
            <person name="Brodie E.L."/>
            <person name="Williams K.H."/>
            <person name="Hubbard S.S."/>
            <person name="Banfield J.F."/>
        </authorList>
    </citation>
    <scope>NUCLEOTIDE SEQUENCE [LARGE SCALE GENOMIC DNA]</scope>
</reference>
<accession>A0A1F5E8H3</accession>
<dbReference type="EMBL" id="MEZY01000032">
    <property type="protein sequence ID" value="OGD63665.1"/>
    <property type="molecule type" value="Genomic_DNA"/>
</dbReference>
<evidence type="ECO:0000313" key="4">
    <source>
        <dbReference type="Proteomes" id="UP000178583"/>
    </source>
</evidence>
<feature type="domain" description="LiaF transmembrane" evidence="2">
    <location>
        <begin position="2"/>
        <end position="49"/>
    </location>
</feature>
<name>A0A1F5E8H3_9BACT</name>
<comment type="caution">
    <text evidence="3">The sequence shown here is derived from an EMBL/GenBank/DDBJ whole genome shotgun (WGS) entry which is preliminary data.</text>
</comment>
<dbReference type="STRING" id="1797472.A2215_02020"/>
<feature type="transmembrane region" description="Helical" evidence="1">
    <location>
        <begin position="25"/>
        <end position="44"/>
    </location>
</feature>
<proteinExistence type="predicted"/>
<keyword evidence="1" id="KW-0472">Membrane</keyword>
<keyword evidence="1" id="KW-0812">Transmembrane</keyword>
<dbReference type="InterPro" id="IPR054331">
    <property type="entry name" value="LiaF_TM"/>
</dbReference>
<dbReference type="AlphaFoldDB" id="A0A1F5E8H3"/>
<dbReference type="Proteomes" id="UP000178583">
    <property type="component" value="Unassembled WGS sequence"/>
</dbReference>